<reference evidence="1 2" key="1">
    <citation type="submission" date="2015-01" db="EMBL/GenBank/DDBJ databases">
        <title>Evolution of Trichinella species and genotypes.</title>
        <authorList>
            <person name="Korhonen P.K."/>
            <person name="Edoardo P."/>
            <person name="Giuseppe L.R."/>
            <person name="Gasser R.B."/>
        </authorList>
    </citation>
    <scope>NUCLEOTIDE SEQUENCE [LARGE SCALE GENOMIC DNA]</scope>
    <source>
        <strain evidence="1">ISS3</strain>
    </source>
</reference>
<gene>
    <name evidence="1" type="ORF">T01_6156</name>
</gene>
<dbReference type="InParanoid" id="A0A0V1AW20"/>
<evidence type="ECO:0000313" key="1">
    <source>
        <dbReference type="EMBL" id="KRY28910.1"/>
    </source>
</evidence>
<dbReference type="EMBL" id="JYDH01000187">
    <property type="protein sequence ID" value="KRY28910.1"/>
    <property type="molecule type" value="Genomic_DNA"/>
</dbReference>
<protein>
    <submittedName>
        <fullName evidence="1">Uncharacterized protein</fullName>
    </submittedName>
</protein>
<comment type="caution">
    <text evidence="1">The sequence shown here is derived from an EMBL/GenBank/DDBJ whole genome shotgun (WGS) entry which is preliminary data.</text>
</comment>
<evidence type="ECO:0000313" key="2">
    <source>
        <dbReference type="Proteomes" id="UP000054776"/>
    </source>
</evidence>
<name>A0A0V1AW20_TRISP</name>
<dbReference type="AlphaFoldDB" id="A0A0V1AW20"/>
<keyword evidence="2" id="KW-1185">Reference proteome</keyword>
<organism evidence="1 2">
    <name type="scientific">Trichinella spiralis</name>
    <name type="common">Trichina worm</name>
    <dbReference type="NCBI Taxonomy" id="6334"/>
    <lineage>
        <taxon>Eukaryota</taxon>
        <taxon>Metazoa</taxon>
        <taxon>Ecdysozoa</taxon>
        <taxon>Nematoda</taxon>
        <taxon>Enoplea</taxon>
        <taxon>Dorylaimia</taxon>
        <taxon>Trichinellida</taxon>
        <taxon>Trichinellidae</taxon>
        <taxon>Trichinella</taxon>
    </lineage>
</organism>
<sequence length="134" mass="14609">MVVHEMPLLFPRFRSALRFSFSSLSAGLSTPHLYIADVTPSQLSNCPSPTVAVLSSRGSDVTYSSAKREYIPGLGQVSATYGSMAGSGPQRRRYETNLTDVHSNDVLYLALSCLSPNIERFSRLTAGAKHQMSH</sequence>
<dbReference type="Proteomes" id="UP000054776">
    <property type="component" value="Unassembled WGS sequence"/>
</dbReference>
<proteinExistence type="predicted"/>
<accession>A0A0V1AW20</accession>